<dbReference type="EMBL" id="ML993933">
    <property type="protein sequence ID" value="KAF2202545.1"/>
    <property type="molecule type" value="Genomic_DNA"/>
</dbReference>
<dbReference type="SUPFAM" id="SSF51430">
    <property type="entry name" value="NAD(P)-linked oxidoreductase"/>
    <property type="match status" value="1"/>
</dbReference>
<dbReference type="CDD" id="cd19093">
    <property type="entry name" value="AKR_AtPLR-like"/>
    <property type="match status" value="1"/>
</dbReference>
<feature type="non-terminal residue" evidence="3">
    <location>
        <position position="305"/>
    </location>
</feature>
<dbReference type="GO" id="GO:0016491">
    <property type="term" value="F:oxidoreductase activity"/>
    <property type="evidence" value="ECO:0007669"/>
    <property type="project" value="UniProtKB-KW"/>
</dbReference>
<dbReference type="PANTHER" id="PTHR43364:SF4">
    <property type="entry name" value="NAD(P)-LINKED OXIDOREDUCTASE SUPERFAMILY PROTEIN"/>
    <property type="match status" value="1"/>
</dbReference>
<gene>
    <name evidence="3" type="ORF">GQ43DRAFT_358762</name>
</gene>
<evidence type="ECO:0000313" key="4">
    <source>
        <dbReference type="Proteomes" id="UP000799536"/>
    </source>
</evidence>
<dbReference type="Proteomes" id="UP000799536">
    <property type="component" value="Unassembled WGS sequence"/>
</dbReference>
<dbReference type="InterPro" id="IPR036812">
    <property type="entry name" value="NAD(P)_OxRdtase_dom_sf"/>
</dbReference>
<keyword evidence="1" id="KW-0560">Oxidoreductase</keyword>
<reference evidence="3" key="1">
    <citation type="journal article" date="2020" name="Stud. Mycol.">
        <title>101 Dothideomycetes genomes: a test case for predicting lifestyles and emergence of pathogens.</title>
        <authorList>
            <person name="Haridas S."/>
            <person name="Albert R."/>
            <person name="Binder M."/>
            <person name="Bloem J."/>
            <person name="Labutti K."/>
            <person name="Salamov A."/>
            <person name="Andreopoulos B."/>
            <person name="Baker S."/>
            <person name="Barry K."/>
            <person name="Bills G."/>
            <person name="Bluhm B."/>
            <person name="Cannon C."/>
            <person name="Castanera R."/>
            <person name="Culley D."/>
            <person name="Daum C."/>
            <person name="Ezra D."/>
            <person name="Gonzalez J."/>
            <person name="Henrissat B."/>
            <person name="Kuo A."/>
            <person name="Liang C."/>
            <person name="Lipzen A."/>
            <person name="Lutzoni F."/>
            <person name="Magnuson J."/>
            <person name="Mondo S."/>
            <person name="Nolan M."/>
            <person name="Ohm R."/>
            <person name="Pangilinan J."/>
            <person name="Park H.-J."/>
            <person name="Ramirez L."/>
            <person name="Alfaro M."/>
            <person name="Sun H."/>
            <person name="Tritt A."/>
            <person name="Yoshinaga Y."/>
            <person name="Zwiers L.-H."/>
            <person name="Turgeon B."/>
            <person name="Goodwin S."/>
            <person name="Spatafora J."/>
            <person name="Crous P."/>
            <person name="Grigoriev I."/>
        </authorList>
    </citation>
    <scope>NUCLEOTIDE SEQUENCE</scope>
    <source>
        <strain evidence="3">ATCC 74209</strain>
    </source>
</reference>
<protein>
    <submittedName>
        <fullName evidence="3">Aldo/keto reductase</fullName>
    </submittedName>
</protein>
<comment type="caution">
    <text evidence="3">The sequence shown here is derived from an EMBL/GenBank/DDBJ whole genome shotgun (WGS) entry which is preliminary data.</text>
</comment>
<evidence type="ECO:0000259" key="2">
    <source>
        <dbReference type="Pfam" id="PF00248"/>
    </source>
</evidence>
<evidence type="ECO:0000256" key="1">
    <source>
        <dbReference type="ARBA" id="ARBA00023002"/>
    </source>
</evidence>
<dbReference type="InterPro" id="IPR050523">
    <property type="entry name" value="AKR_Detox_Biosynth"/>
</dbReference>
<feature type="domain" description="NADP-dependent oxidoreductase" evidence="2">
    <location>
        <begin position="14"/>
        <end position="303"/>
    </location>
</feature>
<dbReference type="PANTHER" id="PTHR43364">
    <property type="entry name" value="NADH-SPECIFIC METHYLGLYOXAL REDUCTASE-RELATED"/>
    <property type="match status" value="1"/>
</dbReference>
<proteinExistence type="predicted"/>
<dbReference type="InterPro" id="IPR023210">
    <property type="entry name" value="NADP_OxRdtase_dom"/>
</dbReference>
<dbReference type="AlphaFoldDB" id="A0A9P4JNW8"/>
<sequence>FGNWGWGDVLTYGWGPSNGYDQKLNDQSVHGAWHYMLEHSEHVILDTAEHYGYTDGYCEKEVGKFFTDNTGVRSKLVFATKFLPTPWRHPWKYPDIVLDSMNGSLDRSQMGSIDIYQLHGPSYWGFWPKLDTLCEGLARAYETGKCKSIGTCNLGFEQVEYVYTYLKKRNIPLVSNQVEFSLVRQDPWSTGLIEKCAKLGIATIAYSPLAVGRLTGKYSAENPPRGNRNFGHVKWSKINPIVDELKRIGEKEGKSPSAVALNWVICKGAIPIPTPKNAKQVEDCMQALGWRLTKEDENRLDALGL</sequence>
<name>A0A9P4JNW8_9PLEO</name>
<feature type="non-terminal residue" evidence="3">
    <location>
        <position position="1"/>
    </location>
</feature>
<dbReference type="Pfam" id="PF00248">
    <property type="entry name" value="Aldo_ket_red"/>
    <property type="match status" value="1"/>
</dbReference>
<dbReference type="Gene3D" id="3.20.20.100">
    <property type="entry name" value="NADP-dependent oxidoreductase domain"/>
    <property type="match status" value="1"/>
</dbReference>
<dbReference type="OrthoDB" id="1659429at2759"/>
<accession>A0A9P4JNW8</accession>
<evidence type="ECO:0000313" key="3">
    <source>
        <dbReference type="EMBL" id="KAF2202545.1"/>
    </source>
</evidence>
<keyword evidence="4" id="KW-1185">Reference proteome</keyword>
<organism evidence="3 4">
    <name type="scientific">Delitschia confertaspora ATCC 74209</name>
    <dbReference type="NCBI Taxonomy" id="1513339"/>
    <lineage>
        <taxon>Eukaryota</taxon>
        <taxon>Fungi</taxon>
        <taxon>Dikarya</taxon>
        <taxon>Ascomycota</taxon>
        <taxon>Pezizomycotina</taxon>
        <taxon>Dothideomycetes</taxon>
        <taxon>Pleosporomycetidae</taxon>
        <taxon>Pleosporales</taxon>
        <taxon>Delitschiaceae</taxon>
        <taxon>Delitschia</taxon>
    </lineage>
</organism>